<name>A0A0F9CJ02_9ZZZZ</name>
<comment type="caution">
    <text evidence="2">The sequence shown here is derived from an EMBL/GenBank/DDBJ whole genome shotgun (WGS) entry which is preliminary data.</text>
</comment>
<reference evidence="2" key="1">
    <citation type="journal article" date="2015" name="Nature">
        <title>Complex archaea that bridge the gap between prokaryotes and eukaryotes.</title>
        <authorList>
            <person name="Spang A."/>
            <person name="Saw J.H."/>
            <person name="Jorgensen S.L."/>
            <person name="Zaremba-Niedzwiedzka K."/>
            <person name="Martijn J."/>
            <person name="Lind A.E."/>
            <person name="van Eijk R."/>
            <person name="Schleper C."/>
            <person name="Guy L."/>
            <person name="Ettema T.J."/>
        </authorList>
    </citation>
    <scope>NUCLEOTIDE SEQUENCE</scope>
</reference>
<dbReference type="AlphaFoldDB" id="A0A0F9CJ02"/>
<protein>
    <submittedName>
        <fullName evidence="2">Uncharacterized protein</fullName>
    </submittedName>
</protein>
<sequence>MNNLGLIAWLKTCIEDMPDREMEFPNWWFEEPDEYEEGGVMIGDAFDGECSTCGQAYLLDDLKNALLAVDRLHESIRELEEARKNKEAE</sequence>
<feature type="coiled-coil region" evidence="1">
    <location>
        <begin position="62"/>
        <end position="89"/>
    </location>
</feature>
<dbReference type="EMBL" id="LAZR01035845">
    <property type="protein sequence ID" value="KKL26422.1"/>
    <property type="molecule type" value="Genomic_DNA"/>
</dbReference>
<evidence type="ECO:0000256" key="1">
    <source>
        <dbReference type="SAM" id="Coils"/>
    </source>
</evidence>
<gene>
    <name evidence="2" type="ORF">LCGC14_2395450</name>
</gene>
<keyword evidence="1" id="KW-0175">Coiled coil</keyword>
<accession>A0A0F9CJ02</accession>
<proteinExistence type="predicted"/>
<evidence type="ECO:0000313" key="2">
    <source>
        <dbReference type="EMBL" id="KKL26422.1"/>
    </source>
</evidence>
<organism evidence="2">
    <name type="scientific">marine sediment metagenome</name>
    <dbReference type="NCBI Taxonomy" id="412755"/>
    <lineage>
        <taxon>unclassified sequences</taxon>
        <taxon>metagenomes</taxon>
        <taxon>ecological metagenomes</taxon>
    </lineage>
</organism>